<proteinExistence type="predicted"/>
<accession>A0A6A5X5R6</accession>
<evidence type="ECO:0000313" key="1">
    <source>
        <dbReference type="EMBL" id="KAF2008335.1"/>
    </source>
</evidence>
<name>A0A6A5X5R6_9PLEO</name>
<gene>
    <name evidence="1" type="ORF">BU24DRAFT_415970</name>
</gene>
<evidence type="ECO:0000313" key="2">
    <source>
        <dbReference type="Proteomes" id="UP000799778"/>
    </source>
</evidence>
<keyword evidence="2" id="KW-1185">Reference proteome</keyword>
<dbReference type="EMBL" id="ML978085">
    <property type="protein sequence ID" value="KAF2008335.1"/>
    <property type="molecule type" value="Genomic_DNA"/>
</dbReference>
<dbReference type="Proteomes" id="UP000799778">
    <property type="component" value="Unassembled WGS sequence"/>
</dbReference>
<dbReference type="GeneID" id="54283737"/>
<dbReference type="OrthoDB" id="3687865at2759"/>
<dbReference type="AlphaFoldDB" id="A0A6A5X5R6"/>
<dbReference type="RefSeq" id="XP_033376674.1">
    <property type="nucleotide sequence ID" value="XM_033526340.1"/>
</dbReference>
<sequence length="170" mass="19614">MAANHRGTLFPTAEDFQHVSRRTHSESRKFANGTKPLDLALKPATPSNATYLEPKRRNPEESGYKCIMMMKIDPREQKYCLAQTTQLDVVMIRRWPMDRNRLCLVRPNRRILNFIEAFEYNNSLWVVYDRPGKFLPCVLKYTTIGTGDILTISREVKRNDLILAPVADAG</sequence>
<reference evidence="1" key="1">
    <citation type="journal article" date="2020" name="Stud. Mycol.">
        <title>101 Dothideomycetes genomes: a test case for predicting lifestyles and emergence of pathogens.</title>
        <authorList>
            <person name="Haridas S."/>
            <person name="Albert R."/>
            <person name="Binder M."/>
            <person name="Bloem J."/>
            <person name="Labutti K."/>
            <person name="Salamov A."/>
            <person name="Andreopoulos B."/>
            <person name="Baker S."/>
            <person name="Barry K."/>
            <person name="Bills G."/>
            <person name="Bluhm B."/>
            <person name="Cannon C."/>
            <person name="Castanera R."/>
            <person name="Culley D."/>
            <person name="Daum C."/>
            <person name="Ezra D."/>
            <person name="Gonzalez J."/>
            <person name="Henrissat B."/>
            <person name="Kuo A."/>
            <person name="Liang C."/>
            <person name="Lipzen A."/>
            <person name="Lutzoni F."/>
            <person name="Magnuson J."/>
            <person name="Mondo S."/>
            <person name="Nolan M."/>
            <person name="Ohm R."/>
            <person name="Pangilinan J."/>
            <person name="Park H.-J."/>
            <person name="Ramirez L."/>
            <person name="Alfaro M."/>
            <person name="Sun H."/>
            <person name="Tritt A."/>
            <person name="Yoshinaga Y."/>
            <person name="Zwiers L.-H."/>
            <person name="Turgeon B."/>
            <person name="Goodwin S."/>
            <person name="Spatafora J."/>
            <person name="Crous P."/>
            <person name="Grigoriev I."/>
        </authorList>
    </citation>
    <scope>NUCLEOTIDE SEQUENCE</scope>
    <source>
        <strain evidence="1">CBS 175.79</strain>
    </source>
</reference>
<organism evidence="1 2">
    <name type="scientific">Aaosphaeria arxii CBS 175.79</name>
    <dbReference type="NCBI Taxonomy" id="1450172"/>
    <lineage>
        <taxon>Eukaryota</taxon>
        <taxon>Fungi</taxon>
        <taxon>Dikarya</taxon>
        <taxon>Ascomycota</taxon>
        <taxon>Pezizomycotina</taxon>
        <taxon>Dothideomycetes</taxon>
        <taxon>Pleosporomycetidae</taxon>
        <taxon>Pleosporales</taxon>
        <taxon>Pleosporales incertae sedis</taxon>
        <taxon>Aaosphaeria</taxon>
    </lineage>
</organism>
<protein>
    <submittedName>
        <fullName evidence="1">Uncharacterized protein</fullName>
    </submittedName>
</protein>